<reference evidence="1" key="1">
    <citation type="submission" date="2020-10" db="EMBL/GenBank/DDBJ databases">
        <authorList>
            <person name="Gilroy R."/>
        </authorList>
    </citation>
    <scope>NUCLEOTIDE SEQUENCE</scope>
    <source>
        <strain evidence="1">ChiBcec6-7307</strain>
    </source>
</reference>
<proteinExistence type="predicted"/>
<protein>
    <submittedName>
        <fullName evidence="1">Uncharacterized protein</fullName>
    </submittedName>
</protein>
<reference evidence="1" key="2">
    <citation type="journal article" date="2021" name="PeerJ">
        <title>Extensive microbial diversity within the chicken gut microbiome revealed by metagenomics and culture.</title>
        <authorList>
            <person name="Gilroy R."/>
            <person name="Ravi A."/>
            <person name="Getino M."/>
            <person name="Pursley I."/>
            <person name="Horton D.L."/>
            <person name="Alikhan N.F."/>
            <person name="Baker D."/>
            <person name="Gharbi K."/>
            <person name="Hall N."/>
            <person name="Watson M."/>
            <person name="Adriaenssens E.M."/>
            <person name="Foster-Nyarko E."/>
            <person name="Jarju S."/>
            <person name="Secka A."/>
            <person name="Antonio M."/>
            <person name="Oren A."/>
            <person name="Chaudhuri R.R."/>
            <person name="La Ragione R."/>
            <person name="Hildebrand F."/>
            <person name="Pallen M.J."/>
        </authorList>
    </citation>
    <scope>NUCLEOTIDE SEQUENCE</scope>
    <source>
        <strain evidence="1">ChiBcec6-7307</strain>
    </source>
</reference>
<comment type="caution">
    <text evidence="1">The sequence shown here is derived from an EMBL/GenBank/DDBJ whole genome shotgun (WGS) entry which is preliminary data.</text>
</comment>
<evidence type="ECO:0000313" key="1">
    <source>
        <dbReference type="EMBL" id="HIV22910.1"/>
    </source>
</evidence>
<gene>
    <name evidence="1" type="ORF">IAC80_03110</name>
</gene>
<sequence>MEQKGLDAVKAAVDQAEFVLVGIGEEFQKGEGPEGEEKNERIVRAYNRLADLLQGKTYFVITENRDDLIFSSRLLDFFIVSPLGDENRENSGQEQWNAYLNWLASTLNHRLCILELGVGFASPQIIRWPFEKTAMFNLKSTLIRVNARFPQLTEQTGDRGISIGENALELFS</sequence>
<accession>A0A9D1NZ39</accession>
<evidence type="ECO:0000313" key="2">
    <source>
        <dbReference type="Proteomes" id="UP000886889"/>
    </source>
</evidence>
<dbReference type="Proteomes" id="UP000886889">
    <property type="component" value="Unassembled WGS sequence"/>
</dbReference>
<dbReference type="EMBL" id="DVOS01000033">
    <property type="protein sequence ID" value="HIV22910.1"/>
    <property type="molecule type" value="Genomic_DNA"/>
</dbReference>
<organism evidence="1 2">
    <name type="scientific">Candidatus Merdiplasma excrementigallinarum</name>
    <dbReference type="NCBI Taxonomy" id="2840864"/>
    <lineage>
        <taxon>Bacteria</taxon>
        <taxon>Bacillati</taxon>
        <taxon>Bacillota</taxon>
        <taxon>Clostridia</taxon>
        <taxon>Lachnospirales</taxon>
        <taxon>Lachnospiraceae</taxon>
        <taxon>Lachnospiraceae incertae sedis</taxon>
        <taxon>Candidatus Merdiplasma</taxon>
    </lineage>
</organism>
<dbReference type="AlphaFoldDB" id="A0A9D1NZ39"/>
<name>A0A9D1NZ39_9FIRM</name>